<reference evidence="3 4" key="1">
    <citation type="submission" date="2018-10" db="EMBL/GenBank/DDBJ databases">
        <title>Parasedimentitalea marina sp. nov., a psychrophilic bacterium isolated from deep seawater of the New Britain Trench.</title>
        <authorList>
            <person name="Cao J."/>
        </authorList>
    </citation>
    <scope>NUCLEOTIDE SEQUENCE [LARGE SCALE GENOMIC DNA]</scope>
    <source>
        <strain evidence="3 4">W43</strain>
    </source>
</reference>
<dbReference type="KEGG" id="sedi:EBB79_21410"/>
<dbReference type="InterPro" id="IPR012577">
    <property type="entry name" value="NIPSNAP"/>
</dbReference>
<dbReference type="Pfam" id="PF07978">
    <property type="entry name" value="NIPSNAP"/>
    <property type="match status" value="1"/>
</dbReference>
<dbReference type="InterPro" id="IPR011008">
    <property type="entry name" value="Dimeric_a/b-barrel"/>
</dbReference>
<dbReference type="PANTHER" id="PTHR21017">
    <property type="entry name" value="NIPSNAP-RELATED"/>
    <property type="match status" value="1"/>
</dbReference>
<name>A0A3T0N887_9RHOB</name>
<evidence type="ECO:0000259" key="2">
    <source>
        <dbReference type="Pfam" id="PF07978"/>
    </source>
</evidence>
<dbReference type="PANTHER" id="PTHR21017:SF17">
    <property type="entry name" value="PROTEIN NIPSNAP"/>
    <property type="match status" value="1"/>
</dbReference>
<dbReference type="RefSeq" id="WP_127750786.1">
    <property type="nucleotide sequence ID" value="NZ_CP033219.1"/>
</dbReference>
<accession>A0A3T0N887</accession>
<sequence length="125" mass="14319">MIVEQRTYSLHIGAAPKYLKLYEAEGLAIQRSILGRMVGYFSSDMGALHQIVHMWAYKDYAEREQRRARLNADPIWQAYAPKTRPFQISQETKILIPAHFSPWATDDPALDMAANHTLDQGQTND</sequence>
<dbReference type="Gene3D" id="3.30.70.100">
    <property type="match status" value="1"/>
</dbReference>
<dbReference type="AlphaFoldDB" id="A0A3T0N887"/>
<keyword evidence="4" id="KW-1185">Reference proteome</keyword>
<dbReference type="OrthoDB" id="4124121at2"/>
<evidence type="ECO:0000256" key="1">
    <source>
        <dbReference type="ARBA" id="ARBA00005291"/>
    </source>
</evidence>
<evidence type="ECO:0000313" key="4">
    <source>
        <dbReference type="Proteomes" id="UP000283063"/>
    </source>
</evidence>
<gene>
    <name evidence="3" type="ORF">EBB79_21410</name>
</gene>
<dbReference type="SUPFAM" id="SSF54909">
    <property type="entry name" value="Dimeric alpha+beta barrel"/>
    <property type="match status" value="1"/>
</dbReference>
<dbReference type="EMBL" id="CP033219">
    <property type="protein sequence ID" value="AZV80199.1"/>
    <property type="molecule type" value="Genomic_DNA"/>
</dbReference>
<feature type="domain" description="NIPSNAP" evidence="2">
    <location>
        <begin position="4"/>
        <end position="102"/>
    </location>
</feature>
<organism evidence="3 4">
    <name type="scientific">Parasedimentitalea marina</name>
    <dbReference type="NCBI Taxonomy" id="2483033"/>
    <lineage>
        <taxon>Bacteria</taxon>
        <taxon>Pseudomonadati</taxon>
        <taxon>Pseudomonadota</taxon>
        <taxon>Alphaproteobacteria</taxon>
        <taxon>Rhodobacterales</taxon>
        <taxon>Paracoccaceae</taxon>
        <taxon>Parasedimentitalea</taxon>
    </lineage>
</organism>
<comment type="similarity">
    <text evidence="1">Belongs to the NipSnap family.</text>
</comment>
<evidence type="ECO:0000313" key="3">
    <source>
        <dbReference type="EMBL" id="AZV80199.1"/>
    </source>
</evidence>
<proteinExistence type="inferred from homology"/>
<dbReference type="InterPro" id="IPR051557">
    <property type="entry name" value="NipSnap_domain"/>
</dbReference>
<protein>
    <submittedName>
        <fullName evidence="3">NIPSNAP family protein</fullName>
    </submittedName>
</protein>
<dbReference type="Proteomes" id="UP000283063">
    <property type="component" value="Chromosome"/>
</dbReference>